<dbReference type="SUPFAM" id="SSF56672">
    <property type="entry name" value="DNA/RNA polymerases"/>
    <property type="match status" value="1"/>
</dbReference>
<organism evidence="2 3">
    <name type="scientific">Tanacetum coccineum</name>
    <dbReference type="NCBI Taxonomy" id="301880"/>
    <lineage>
        <taxon>Eukaryota</taxon>
        <taxon>Viridiplantae</taxon>
        <taxon>Streptophyta</taxon>
        <taxon>Embryophyta</taxon>
        <taxon>Tracheophyta</taxon>
        <taxon>Spermatophyta</taxon>
        <taxon>Magnoliopsida</taxon>
        <taxon>eudicotyledons</taxon>
        <taxon>Gunneridae</taxon>
        <taxon>Pentapetalae</taxon>
        <taxon>asterids</taxon>
        <taxon>campanulids</taxon>
        <taxon>Asterales</taxon>
        <taxon>Asteraceae</taxon>
        <taxon>Asteroideae</taxon>
        <taxon>Anthemideae</taxon>
        <taxon>Anthemidinae</taxon>
        <taxon>Tanacetum</taxon>
    </lineage>
</organism>
<dbReference type="Pfam" id="PF00078">
    <property type="entry name" value="RVT_1"/>
    <property type="match status" value="1"/>
</dbReference>
<evidence type="ECO:0000259" key="1">
    <source>
        <dbReference type="Pfam" id="PF00078"/>
    </source>
</evidence>
<keyword evidence="2" id="KW-0808">Transferase</keyword>
<keyword evidence="2" id="KW-0695">RNA-directed DNA polymerase</keyword>
<evidence type="ECO:0000313" key="3">
    <source>
        <dbReference type="Proteomes" id="UP001151760"/>
    </source>
</evidence>
<dbReference type="InterPro" id="IPR053134">
    <property type="entry name" value="RNA-dir_DNA_polymerase"/>
</dbReference>
<proteinExistence type="predicted"/>
<keyword evidence="2" id="KW-0548">Nucleotidyltransferase</keyword>
<protein>
    <submittedName>
        <fullName evidence="2">Reverse transcriptase domain-containing protein</fullName>
    </submittedName>
</protein>
<feature type="domain" description="Reverse transcriptase" evidence="1">
    <location>
        <begin position="522"/>
        <end position="612"/>
    </location>
</feature>
<dbReference type="InterPro" id="IPR000477">
    <property type="entry name" value="RT_dom"/>
</dbReference>
<dbReference type="InterPro" id="IPR036397">
    <property type="entry name" value="RNaseH_sf"/>
</dbReference>
<dbReference type="CDD" id="cd01647">
    <property type="entry name" value="RT_LTR"/>
    <property type="match status" value="1"/>
</dbReference>
<dbReference type="GO" id="GO:0003964">
    <property type="term" value="F:RNA-directed DNA polymerase activity"/>
    <property type="evidence" value="ECO:0007669"/>
    <property type="project" value="UniProtKB-KW"/>
</dbReference>
<comment type="caution">
    <text evidence="2">The sequence shown here is derived from an EMBL/GenBank/DDBJ whole genome shotgun (WGS) entry which is preliminary data.</text>
</comment>
<keyword evidence="3" id="KW-1185">Reference proteome</keyword>
<dbReference type="Gene3D" id="3.10.10.10">
    <property type="entry name" value="HIV Type 1 Reverse Transcriptase, subunit A, domain 1"/>
    <property type="match status" value="1"/>
</dbReference>
<dbReference type="Proteomes" id="UP001151760">
    <property type="component" value="Unassembled WGS sequence"/>
</dbReference>
<dbReference type="Gene3D" id="3.30.420.10">
    <property type="entry name" value="Ribonuclease H-like superfamily/Ribonuclease H"/>
    <property type="match status" value="1"/>
</dbReference>
<dbReference type="PANTHER" id="PTHR24559">
    <property type="entry name" value="TRANSPOSON TY3-I GAG-POL POLYPROTEIN"/>
    <property type="match status" value="1"/>
</dbReference>
<sequence>MHTTMVPEQVKTMKIQAGIQVSRPGELRRQLQLWKRFGRLYLIVFILVSNISRSSPTHLPTYSIIQALHKEIWDNWEMLMQGIRFILISKPYEPHAKKDSQETGAVYKYSDPLALLVSKSSFHPQQTELPGLLQTPRLMLRTVDMLQLQRSRTWLLGSVKKPRERWTLSTTQDKALLIGSYRERRCVRCLMLMHSSLIRGEGPNAAVAFMAKLSPLSCNQQSVMRNLSRINHMTLHKALLWFPLTQGLGYMAMRAQPLCIDADTPLILLTTPFVSGIVKRRIVLHANENLASAIEEHTKVLELEAEISKQKQCIDTSSASNAIFEINKLRQQLQGKEDTIRNLDAQVNIMKVLNVGSTEGSRDQQALETDRIQLKDTITSLRIQLDGLKERHLPLVEFSYNNSYHTSIKAAPFEALYGRKCISPVCWAKVGDVQLTGPEIIHETTKKIVQIRQCLQAARDRQRSYANVSSDDLVPGVAPVARAPYRLAPSKLQELSTQLQELSDKGFIRPSSSPWGAPVLFVKKKDGYFRMYIDYRELNKLTVKNRYPLPRINDLFDLLQGSSVYSKIDLRSGYHQLRVRDEDIPKTAFRTRYGHYEFQAMPFGLTNAPAVITTRNFYQCKYPSIELDAL</sequence>
<reference evidence="2" key="1">
    <citation type="journal article" date="2022" name="Int. J. Mol. Sci.">
        <title>Draft Genome of Tanacetum Coccineum: Genomic Comparison of Closely Related Tanacetum-Family Plants.</title>
        <authorList>
            <person name="Yamashiro T."/>
            <person name="Shiraishi A."/>
            <person name="Nakayama K."/>
            <person name="Satake H."/>
        </authorList>
    </citation>
    <scope>NUCLEOTIDE SEQUENCE</scope>
</reference>
<name>A0ABQ4X6M1_9ASTR</name>
<dbReference type="Gene3D" id="3.30.70.270">
    <property type="match status" value="1"/>
</dbReference>
<gene>
    <name evidence="2" type="ORF">Tco_0655633</name>
</gene>
<dbReference type="InterPro" id="IPR043128">
    <property type="entry name" value="Rev_trsase/Diguanyl_cyclase"/>
</dbReference>
<evidence type="ECO:0000313" key="2">
    <source>
        <dbReference type="EMBL" id="GJS60849.1"/>
    </source>
</evidence>
<accession>A0ABQ4X6M1</accession>
<dbReference type="InterPro" id="IPR043502">
    <property type="entry name" value="DNA/RNA_pol_sf"/>
</dbReference>
<dbReference type="PANTHER" id="PTHR24559:SF427">
    <property type="entry name" value="RNA-DIRECTED DNA POLYMERASE"/>
    <property type="match status" value="1"/>
</dbReference>
<reference evidence="2" key="2">
    <citation type="submission" date="2022-01" db="EMBL/GenBank/DDBJ databases">
        <authorList>
            <person name="Yamashiro T."/>
            <person name="Shiraishi A."/>
            <person name="Satake H."/>
            <person name="Nakayama K."/>
        </authorList>
    </citation>
    <scope>NUCLEOTIDE SEQUENCE</scope>
</reference>
<dbReference type="EMBL" id="BQNB010009249">
    <property type="protein sequence ID" value="GJS60849.1"/>
    <property type="molecule type" value="Genomic_DNA"/>
</dbReference>